<dbReference type="OrthoDB" id="1467052at2"/>
<sequence length="198" mass="22485">MDNNKPEQPNNHRPIPKLFFDDLTGARMNRCISCEQDLLDSQMPYFIEKAIKPHLGYKAYATVFEYAMCINCMNEHKGKISASSLTNINQYFQKHIDISRRQYLVAHELYDDLGLWMDHCMVTDRHITTIGECQIYAQCVGDQLAMGDCPYMISGEALDAVINLLSAETIDAFDKLKDELVGPSAFQDLLKGGPRVLL</sequence>
<dbReference type="STRING" id="692418.SAMN04488029_0165"/>
<protein>
    <submittedName>
        <fullName evidence="1">Uncharacterized protein</fullName>
    </submittedName>
</protein>
<organism evidence="1 2">
    <name type="scientific">Reichenbachiella faecimaris</name>
    <dbReference type="NCBI Taxonomy" id="692418"/>
    <lineage>
        <taxon>Bacteria</taxon>
        <taxon>Pseudomonadati</taxon>
        <taxon>Bacteroidota</taxon>
        <taxon>Cytophagia</taxon>
        <taxon>Cytophagales</taxon>
        <taxon>Reichenbachiellaceae</taxon>
        <taxon>Reichenbachiella</taxon>
    </lineage>
</organism>
<evidence type="ECO:0000313" key="1">
    <source>
        <dbReference type="EMBL" id="SMD31827.1"/>
    </source>
</evidence>
<dbReference type="RefSeq" id="WP_084370524.1">
    <property type="nucleotide sequence ID" value="NZ_FWYF01000001.1"/>
</dbReference>
<dbReference type="AlphaFoldDB" id="A0A1W2G579"/>
<reference evidence="1 2" key="1">
    <citation type="submission" date="2017-04" db="EMBL/GenBank/DDBJ databases">
        <authorList>
            <person name="Afonso C.L."/>
            <person name="Miller P.J."/>
            <person name="Scott M.A."/>
            <person name="Spackman E."/>
            <person name="Goraichik I."/>
            <person name="Dimitrov K.M."/>
            <person name="Suarez D.L."/>
            <person name="Swayne D.E."/>
        </authorList>
    </citation>
    <scope>NUCLEOTIDE SEQUENCE [LARGE SCALE GENOMIC DNA]</scope>
    <source>
        <strain evidence="1 2">DSM 26133</strain>
    </source>
</reference>
<name>A0A1W2G579_REIFA</name>
<evidence type="ECO:0000313" key="2">
    <source>
        <dbReference type="Proteomes" id="UP000192472"/>
    </source>
</evidence>
<accession>A0A1W2G579</accession>
<keyword evidence="2" id="KW-1185">Reference proteome</keyword>
<proteinExistence type="predicted"/>
<gene>
    <name evidence="1" type="ORF">SAMN04488029_0165</name>
</gene>
<dbReference type="EMBL" id="FWYF01000001">
    <property type="protein sequence ID" value="SMD31827.1"/>
    <property type="molecule type" value="Genomic_DNA"/>
</dbReference>
<dbReference type="Proteomes" id="UP000192472">
    <property type="component" value="Unassembled WGS sequence"/>
</dbReference>